<evidence type="ECO:0000313" key="1">
    <source>
        <dbReference type="EMBL" id="SDW92692.1"/>
    </source>
</evidence>
<reference evidence="1 2" key="1">
    <citation type="submission" date="2016-10" db="EMBL/GenBank/DDBJ databases">
        <authorList>
            <person name="Varghese N."/>
            <person name="Submissions S."/>
        </authorList>
    </citation>
    <scope>NUCLEOTIDE SEQUENCE [LARGE SCALE GENOMIC DNA]</scope>
    <source>
        <strain evidence="1 2">ATCC 49954</strain>
    </source>
</reference>
<proteinExistence type="predicted"/>
<dbReference type="Proteomes" id="UP000183610">
    <property type="component" value="Unassembled WGS sequence"/>
</dbReference>
<gene>
    <name evidence="1" type="ORF">SAMN05421782_10869</name>
</gene>
<evidence type="ECO:0000313" key="2">
    <source>
        <dbReference type="Proteomes" id="UP000183610"/>
    </source>
</evidence>
<protein>
    <submittedName>
        <fullName evidence="1">Uncharacterized protein</fullName>
    </submittedName>
</protein>
<sequence>MKKKTVHGWEIISSLDARIYEDETGVAILVDMDGFGDQTPVILNFDEDGADVRSFSHLTKKIRISLNRKIFIDWRDEYFGEAVQEMDIVEVERD</sequence>
<name>A0AAX2DQL1_LISIV</name>
<comment type="caution">
    <text evidence="1">The sequence shown here is derived from an EMBL/GenBank/DDBJ whole genome shotgun (WGS) entry which is preliminary data.</text>
</comment>
<accession>A0AAX2DQL1</accession>
<organism evidence="1 2">
    <name type="scientific">Listeria ivanovii</name>
    <dbReference type="NCBI Taxonomy" id="1638"/>
    <lineage>
        <taxon>Bacteria</taxon>
        <taxon>Bacillati</taxon>
        <taxon>Bacillota</taxon>
        <taxon>Bacilli</taxon>
        <taxon>Bacillales</taxon>
        <taxon>Listeriaceae</taxon>
        <taxon>Listeria</taxon>
    </lineage>
</organism>
<dbReference type="EMBL" id="FNMX01000008">
    <property type="protein sequence ID" value="SDW92692.1"/>
    <property type="molecule type" value="Genomic_DNA"/>
</dbReference>
<dbReference type="AlphaFoldDB" id="A0AAX2DQL1"/>
<dbReference type="RefSeq" id="WP_038408487.1">
    <property type="nucleotide sequence ID" value="NZ_FNMX01000008.1"/>
</dbReference>